<dbReference type="EMBL" id="JBEPML010000014">
    <property type="protein sequence ID" value="MET3793448.1"/>
    <property type="molecule type" value="Genomic_DNA"/>
</dbReference>
<evidence type="ECO:0000313" key="2">
    <source>
        <dbReference type="Proteomes" id="UP001549076"/>
    </source>
</evidence>
<evidence type="ECO:0000313" key="1">
    <source>
        <dbReference type="EMBL" id="MET3793448.1"/>
    </source>
</evidence>
<keyword evidence="2" id="KW-1185">Reference proteome</keyword>
<dbReference type="InterPro" id="IPR049812">
    <property type="entry name" value="DpdG-like"/>
</dbReference>
<name>A0ABV2N4Q1_9HYPH</name>
<accession>A0ABV2N4Q1</accession>
<reference evidence="1 2" key="1">
    <citation type="submission" date="2024-06" db="EMBL/GenBank/DDBJ databases">
        <title>Genomic Encyclopedia of Type Strains, Phase IV (KMG-IV): sequencing the most valuable type-strain genomes for metagenomic binning, comparative biology and taxonomic classification.</title>
        <authorList>
            <person name="Goeker M."/>
        </authorList>
    </citation>
    <scope>NUCLEOTIDE SEQUENCE [LARGE SCALE GENOMIC DNA]</scope>
    <source>
        <strain evidence="1 2">DSM 27865</strain>
    </source>
</reference>
<organism evidence="1 2">
    <name type="scientific">Aquamicrobium terrae</name>
    <dbReference type="NCBI Taxonomy" id="1324945"/>
    <lineage>
        <taxon>Bacteria</taxon>
        <taxon>Pseudomonadati</taxon>
        <taxon>Pseudomonadota</taxon>
        <taxon>Alphaproteobacteria</taxon>
        <taxon>Hyphomicrobiales</taxon>
        <taxon>Phyllobacteriaceae</taxon>
        <taxon>Aquamicrobium</taxon>
    </lineage>
</organism>
<comment type="caution">
    <text evidence="1">The sequence shown here is derived from an EMBL/GenBank/DDBJ whole genome shotgun (WGS) entry which is preliminary data.</text>
</comment>
<dbReference type="NCBIfam" id="NF041064">
    <property type="entry name" value="DpdG"/>
    <property type="match status" value="1"/>
</dbReference>
<dbReference type="RefSeq" id="WP_354197373.1">
    <property type="nucleotide sequence ID" value="NZ_JBEPML010000014.1"/>
</dbReference>
<dbReference type="Proteomes" id="UP001549076">
    <property type="component" value="Unassembled WGS sequence"/>
</dbReference>
<evidence type="ECO:0008006" key="3">
    <source>
        <dbReference type="Google" id="ProtNLM"/>
    </source>
</evidence>
<gene>
    <name evidence="1" type="ORF">ABID37_003676</name>
</gene>
<protein>
    <recommendedName>
        <fullName evidence="3">DUF4007 family protein</fullName>
    </recommendedName>
</protein>
<proteinExistence type="predicted"/>
<sequence>MSIVTTAQAVPSRLFAIYAALFNSENGEVRDRIEAWATPPSLSGRGSDDDGESTTTLFSNTLAEARRIGLVEEVDNKLRLTADARSGGKRREDSEAYFLAYMRRTLFDPGRAAETQQAGFMFALSWFLSSSPLRPMSFSEPPQNTLKAQIGDHASKTELTSLNRYQNFLYWARYLGFATIVGGANDPEDVTSRRVIPDPVKAIESALPTIFAEASDLAIEQFMTRLAAIFPVFETGSVRYDYESLRLTPVVDGDKRLSIATSLALQRLVDRQRLTMTGVADAASRILDFGSREGRVSRIMLREAA</sequence>